<dbReference type="AlphaFoldDB" id="A0A5C6M7V3"/>
<gene>
    <name evidence="1" type="ORF">LABALGLTS371_15410</name>
</gene>
<proteinExistence type="predicted"/>
<evidence type="ECO:0000313" key="2">
    <source>
        <dbReference type="Proteomes" id="UP000321659"/>
    </source>
</evidence>
<dbReference type="Gene3D" id="2.60.40.1080">
    <property type="match status" value="1"/>
</dbReference>
<evidence type="ECO:0008006" key="3">
    <source>
        <dbReference type="Google" id="ProtNLM"/>
    </source>
</evidence>
<accession>A0A5C6M7V3</accession>
<sequence>MDQTLHPAKPNPTSVKLSASTISVGAGATDSSVTFSVEPAGTNQECKVTVKDASIATVIISGNKLSVKGVKVEGGTTTAEVASIYNEKIKSTVTITVNKTENK</sequence>
<protein>
    <recommendedName>
        <fullName evidence="3">BIG2 domain-containing protein</fullName>
    </recommendedName>
</protein>
<dbReference type="EMBL" id="SRRQ01000018">
    <property type="protein sequence ID" value="TWW10253.1"/>
    <property type="molecule type" value="Genomic_DNA"/>
</dbReference>
<dbReference type="RefSeq" id="WP_146303331.1">
    <property type="nucleotide sequence ID" value="NZ_JANXKU010000004.1"/>
</dbReference>
<comment type="caution">
    <text evidence="1">The sequence shown here is derived from an EMBL/GenBank/DDBJ whole genome shotgun (WGS) entry which is preliminary data.</text>
</comment>
<reference evidence="1 2" key="1">
    <citation type="submission" date="2019-04" db="EMBL/GenBank/DDBJ databases">
        <title>In vitro growth and metabolic characteristics of meat-borne Lactobacillus algidus strains.</title>
        <authorList>
            <person name="Sade E."/>
            <person name="Per J."/>
            <person name="Tytti H."/>
            <person name="Johanna B.K."/>
        </authorList>
    </citation>
    <scope>NUCLEOTIDE SEQUENCE [LARGE SCALE GENOMIC DNA]</scope>
    <source>
        <strain evidence="1 2">LTS37-1</strain>
    </source>
</reference>
<evidence type="ECO:0000313" key="1">
    <source>
        <dbReference type="EMBL" id="TWW10253.1"/>
    </source>
</evidence>
<organism evidence="1 2">
    <name type="scientific">Dellaglioa algida</name>
    <dbReference type="NCBI Taxonomy" id="105612"/>
    <lineage>
        <taxon>Bacteria</taxon>
        <taxon>Bacillati</taxon>
        <taxon>Bacillota</taxon>
        <taxon>Bacilli</taxon>
        <taxon>Lactobacillales</taxon>
        <taxon>Lactobacillaceae</taxon>
        <taxon>Dellaglioa</taxon>
    </lineage>
</organism>
<dbReference type="Proteomes" id="UP000321659">
    <property type="component" value="Unassembled WGS sequence"/>
</dbReference>
<name>A0A5C6M7V3_9LACO</name>